<feature type="non-terminal residue" evidence="1">
    <location>
        <position position="1"/>
    </location>
</feature>
<gene>
    <name evidence="1" type="ORF">HRJ53_14105</name>
</gene>
<accession>A0A7V8SXX4</accession>
<name>A0A7V8SXX4_9BACT</name>
<dbReference type="EMBL" id="JACDQQ010001361">
    <property type="protein sequence ID" value="MBA0086117.1"/>
    <property type="molecule type" value="Genomic_DNA"/>
</dbReference>
<comment type="caution">
    <text evidence="1">The sequence shown here is derived from an EMBL/GenBank/DDBJ whole genome shotgun (WGS) entry which is preliminary data.</text>
</comment>
<dbReference type="AlphaFoldDB" id="A0A7V8SXX4"/>
<keyword evidence="2" id="KW-1185">Reference proteome</keyword>
<sequence>VLVKGENHGKTADEHLMVRSDCAFPTLYQIRQQGRFTTPVAYATAHMAALFIKFFPRELSGVFAPEVLPEETRRAILSGIRNNSIRITHKITALKRQGEDEEEI</sequence>
<proteinExistence type="predicted"/>
<reference evidence="1" key="1">
    <citation type="submission" date="2020-06" db="EMBL/GenBank/DDBJ databases">
        <title>Legume-microbial interactions unlock mineral nutrients during tropical forest succession.</title>
        <authorList>
            <person name="Epihov D.Z."/>
        </authorList>
    </citation>
    <scope>NUCLEOTIDE SEQUENCE [LARGE SCALE GENOMIC DNA]</scope>
    <source>
        <strain evidence="1">Pan2503</strain>
    </source>
</reference>
<organism evidence="1 2">
    <name type="scientific">Candidatus Acidiferrum panamense</name>
    <dbReference type="NCBI Taxonomy" id="2741543"/>
    <lineage>
        <taxon>Bacteria</taxon>
        <taxon>Pseudomonadati</taxon>
        <taxon>Acidobacteriota</taxon>
        <taxon>Terriglobia</taxon>
        <taxon>Candidatus Acidiferrales</taxon>
        <taxon>Candidatus Acidiferrum</taxon>
    </lineage>
</organism>
<evidence type="ECO:0000313" key="2">
    <source>
        <dbReference type="Proteomes" id="UP000567293"/>
    </source>
</evidence>
<dbReference type="Proteomes" id="UP000567293">
    <property type="component" value="Unassembled WGS sequence"/>
</dbReference>
<evidence type="ECO:0000313" key="1">
    <source>
        <dbReference type="EMBL" id="MBA0086117.1"/>
    </source>
</evidence>
<protein>
    <submittedName>
        <fullName evidence="1">Uncharacterized protein</fullName>
    </submittedName>
</protein>